<protein>
    <submittedName>
        <fullName evidence="3">Nucleotide-binding universal stress UspA family protein</fullName>
    </submittedName>
</protein>
<feature type="domain" description="UspA" evidence="2">
    <location>
        <begin position="159"/>
        <end position="269"/>
    </location>
</feature>
<sequence>MSYASIMVAMDLTPEARDRVRVAGDLADFFRARLIGVAADQPDYTVPPVGPTPAGVYALADSDEVVLNDLRLAHAAFDEAAGARSRVAWRSNLDFPLPFLVRQAAGADLVVLGRGTGGGPGLFSIDTADAIMRLGRPVLVVPPGIDHLAPQRIAIGWKNTREARRAVRDALPFLKRALHVDVIAIDDGQGAMETREVIGFLHAQQVAARIVEASASGGGSVADALMEAARERAVNLIVAGAYGHGRLREWAFGGVTRSLLTSAPVCCLMSH</sequence>
<dbReference type="PANTHER" id="PTHR46268">
    <property type="entry name" value="STRESS RESPONSE PROTEIN NHAX"/>
    <property type="match status" value="1"/>
</dbReference>
<comment type="caution">
    <text evidence="3">The sequence shown here is derived from an EMBL/GenBank/DDBJ whole genome shotgun (WGS) entry which is preliminary data.</text>
</comment>
<organism evidence="3 4">
    <name type="scientific">Methylobacterium persicinum</name>
    <dbReference type="NCBI Taxonomy" id="374426"/>
    <lineage>
        <taxon>Bacteria</taxon>
        <taxon>Pseudomonadati</taxon>
        <taxon>Pseudomonadota</taxon>
        <taxon>Alphaproteobacteria</taxon>
        <taxon>Hyphomicrobiales</taxon>
        <taxon>Methylobacteriaceae</taxon>
        <taxon>Methylobacterium</taxon>
    </lineage>
</organism>
<proteinExistence type="inferred from homology"/>
<evidence type="ECO:0000313" key="4">
    <source>
        <dbReference type="Proteomes" id="UP001236369"/>
    </source>
</evidence>
<dbReference type="Gene3D" id="3.40.50.12370">
    <property type="match status" value="1"/>
</dbReference>
<gene>
    <name evidence="3" type="ORF">QO016_001075</name>
</gene>
<accession>A0ABU0HGZ1</accession>
<dbReference type="RefSeq" id="WP_238250170.1">
    <property type="nucleotide sequence ID" value="NZ_BPQX01000037.1"/>
</dbReference>
<dbReference type="Pfam" id="PF00582">
    <property type="entry name" value="Usp"/>
    <property type="match status" value="1"/>
</dbReference>
<dbReference type="InterPro" id="IPR006016">
    <property type="entry name" value="UspA"/>
</dbReference>
<evidence type="ECO:0000259" key="2">
    <source>
        <dbReference type="Pfam" id="PF00582"/>
    </source>
</evidence>
<dbReference type="Proteomes" id="UP001236369">
    <property type="component" value="Unassembled WGS sequence"/>
</dbReference>
<reference evidence="3 4" key="1">
    <citation type="submission" date="2023-07" db="EMBL/GenBank/DDBJ databases">
        <title>Genomic Encyclopedia of Type Strains, Phase IV (KMG-IV): sequencing the most valuable type-strain genomes for metagenomic binning, comparative biology and taxonomic classification.</title>
        <authorList>
            <person name="Goeker M."/>
        </authorList>
    </citation>
    <scope>NUCLEOTIDE SEQUENCE [LARGE SCALE GENOMIC DNA]</scope>
    <source>
        <strain evidence="3 4">DSM 19562</strain>
    </source>
</reference>
<dbReference type="CDD" id="cd00293">
    <property type="entry name" value="USP-like"/>
    <property type="match status" value="1"/>
</dbReference>
<name>A0ABU0HGZ1_9HYPH</name>
<keyword evidence="4" id="KW-1185">Reference proteome</keyword>
<evidence type="ECO:0000256" key="1">
    <source>
        <dbReference type="ARBA" id="ARBA00008791"/>
    </source>
</evidence>
<comment type="similarity">
    <text evidence="1">Belongs to the universal stress protein A family.</text>
</comment>
<dbReference type="SUPFAM" id="SSF52402">
    <property type="entry name" value="Adenine nucleotide alpha hydrolases-like"/>
    <property type="match status" value="2"/>
</dbReference>
<dbReference type="PANTHER" id="PTHR46268:SF15">
    <property type="entry name" value="UNIVERSAL STRESS PROTEIN HP_0031"/>
    <property type="match status" value="1"/>
</dbReference>
<evidence type="ECO:0000313" key="3">
    <source>
        <dbReference type="EMBL" id="MDQ0441592.1"/>
    </source>
</evidence>
<dbReference type="EMBL" id="JAUSVV010000002">
    <property type="protein sequence ID" value="MDQ0441592.1"/>
    <property type="molecule type" value="Genomic_DNA"/>
</dbReference>